<accession>A0A399R7W7</accession>
<gene>
    <name evidence="4" type="ORF">D1224_00510</name>
</gene>
<evidence type="ECO:0000256" key="2">
    <source>
        <dbReference type="ARBA" id="ARBA00019418"/>
    </source>
</evidence>
<dbReference type="InterPro" id="IPR005631">
    <property type="entry name" value="SDH"/>
</dbReference>
<organism evidence="4 5">
    <name type="scientific">Henriciella barbarensis</name>
    <dbReference type="NCBI Taxonomy" id="86342"/>
    <lineage>
        <taxon>Bacteria</taxon>
        <taxon>Pseudomonadati</taxon>
        <taxon>Pseudomonadota</taxon>
        <taxon>Alphaproteobacteria</taxon>
        <taxon>Hyphomonadales</taxon>
        <taxon>Hyphomonadaceae</taxon>
        <taxon>Henriciella</taxon>
    </lineage>
</organism>
<dbReference type="PANTHER" id="PTHR12469:SF2">
    <property type="entry name" value="SUCCINATE DEHYDROGENASE ASSEMBLY FACTOR 2, MITOCHONDRIAL"/>
    <property type="match status" value="1"/>
</dbReference>
<keyword evidence="3" id="KW-0143">Chaperone</keyword>
<keyword evidence="5" id="KW-1185">Reference proteome</keyword>
<dbReference type="SUPFAM" id="SSF109910">
    <property type="entry name" value="YgfY-like"/>
    <property type="match status" value="1"/>
</dbReference>
<name>A0A399R7W7_9PROT</name>
<comment type="caution">
    <text evidence="4">The sequence shown here is derived from an EMBL/GenBank/DDBJ whole genome shotgun (WGS) entry which is preliminary data.</text>
</comment>
<dbReference type="Proteomes" id="UP000265431">
    <property type="component" value="Unassembled WGS sequence"/>
</dbReference>
<dbReference type="EMBL" id="QWGB01000003">
    <property type="protein sequence ID" value="RIJ26135.1"/>
    <property type="molecule type" value="Genomic_DNA"/>
</dbReference>
<sequence>MEERKRKLQFRASRRGFREMDLIMGQFAQQKIDAMSETDLDEFERLLATPDWEVYAWIIGNKPVPPNYAGPVLDQLLGFRYDARAL</sequence>
<evidence type="ECO:0000313" key="5">
    <source>
        <dbReference type="Proteomes" id="UP000265431"/>
    </source>
</evidence>
<evidence type="ECO:0000256" key="1">
    <source>
        <dbReference type="ARBA" id="ARBA00008571"/>
    </source>
</evidence>
<dbReference type="PANTHER" id="PTHR12469">
    <property type="entry name" value="PROTEIN EMI5 HOMOLOG, MITOCHONDRIAL"/>
    <property type="match status" value="1"/>
</dbReference>
<dbReference type="InterPro" id="IPR036714">
    <property type="entry name" value="SDH_sf"/>
</dbReference>
<comment type="similarity">
    <text evidence="1">Belongs to the SdhE FAD assembly factor family.</text>
</comment>
<proteinExistence type="inferred from homology"/>
<dbReference type="GO" id="GO:0006099">
    <property type="term" value="P:tricarboxylic acid cycle"/>
    <property type="evidence" value="ECO:0007669"/>
    <property type="project" value="TreeGrafter"/>
</dbReference>
<dbReference type="OrthoDB" id="9807264at2"/>
<evidence type="ECO:0000256" key="3">
    <source>
        <dbReference type="ARBA" id="ARBA00023186"/>
    </source>
</evidence>
<reference evidence="4 5" key="1">
    <citation type="submission" date="2018-08" db="EMBL/GenBank/DDBJ databases">
        <title>Henriciella mobilis sp. nov., isolated from seawater.</title>
        <authorList>
            <person name="Cheng H."/>
            <person name="Wu Y.-H."/>
            <person name="Xu X.-W."/>
            <person name="Guo L.-L."/>
        </authorList>
    </citation>
    <scope>NUCLEOTIDE SEQUENCE [LARGE SCALE GENOMIC DNA]</scope>
    <source>
        <strain evidence="4 5">CCUG66934</strain>
    </source>
</reference>
<protein>
    <recommendedName>
        <fullName evidence="2">FAD assembly factor SdhE</fullName>
    </recommendedName>
</protein>
<evidence type="ECO:0000313" key="4">
    <source>
        <dbReference type="EMBL" id="RIJ26135.1"/>
    </source>
</evidence>
<dbReference type="RefSeq" id="WP_119377988.1">
    <property type="nucleotide sequence ID" value="NZ_QWGB01000003.1"/>
</dbReference>
<dbReference type="AlphaFoldDB" id="A0A399R7W7"/>
<dbReference type="Pfam" id="PF03937">
    <property type="entry name" value="Sdh5"/>
    <property type="match status" value="1"/>
</dbReference>
<dbReference type="Gene3D" id="1.10.150.250">
    <property type="entry name" value="Flavinator of succinate dehydrogenase"/>
    <property type="match status" value="1"/>
</dbReference>